<proteinExistence type="predicted"/>
<accession>A0A9P5HDT5</accession>
<gene>
    <name evidence="1" type="ORF">G7Z17_g3886</name>
</gene>
<name>A0A9P5HDT5_9HYPO</name>
<protein>
    <submittedName>
        <fullName evidence="1">Uncharacterized protein</fullName>
    </submittedName>
</protein>
<comment type="caution">
    <text evidence="1">The sequence shown here is derived from an EMBL/GenBank/DDBJ whole genome shotgun (WGS) entry which is preliminary data.</text>
</comment>
<keyword evidence="2" id="KW-1185">Reference proteome</keyword>
<organism evidence="1 2">
    <name type="scientific">Cylindrodendrum hubeiense</name>
    <dbReference type="NCBI Taxonomy" id="595255"/>
    <lineage>
        <taxon>Eukaryota</taxon>
        <taxon>Fungi</taxon>
        <taxon>Dikarya</taxon>
        <taxon>Ascomycota</taxon>
        <taxon>Pezizomycotina</taxon>
        <taxon>Sordariomycetes</taxon>
        <taxon>Hypocreomycetidae</taxon>
        <taxon>Hypocreales</taxon>
        <taxon>Nectriaceae</taxon>
        <taxon>Cylindrodendrum</taxon>
    </lineage>
</organism>
<evidence type="ECO:0000313" key="2">
    <source>
        <dbReference type="Proteomes" id="UP000722485"/>
    </source>
</evidence>
<reference evidence="1" key="1">
    <citation type="submission" date="2020-03" db="EMBL/GenBank/DDBJ databases">
        <title>Draft Genome Sequence of Cylindrodendrum hubeiense.</title>
        <authorList>
            <person name="Buettner E."/>
            <person name="Kellner H."/>
        </authorList>
    </citation>
    <scope>NUCLEOTIDE SEQUENCE</scope>
    <source>
        <strain evidence="1">IHI 201604</strain>
    </source>
</reference>
<dbReference type="AlphaFoldDB" id="A0A9P5HDT5"/>
<dbReference type="Proteomes" id="UP000722485">
    <property type="component" value="Unassembled WGS sequence"/>
</dbReference>
<sequence>MTTHHQASRLDAGCMSHGHGAEFPKRSVRVGAGYIVLRDHHARLSAFWGLLRHDPNSPNYPSNYKAGGVRGPGQHQLLISPRSLHKPEPGTLYAATEPVRGAVDDRERCRVCRAKTQSNPALVIPSFSARTRWGYHAPQLGKDPSRRLGREVTLLSSAHGNTAGSGDSPDIREMGTLSRFGLQTGGRTVTADEV</sequence>
<evidence type="ECO:0000313" key="1">
    <source>
        <dbReference type="EMBL" id="KAF7553101.1"/>
    </source>
</evidence>
<dbReference type="EMBL" id="JAANBB010000050">
    <property type="protein sequence ID" value="KAF7553101.1"/>
    <property type="molecule type" value="Genomic_DNA"/>
</dbReference>